<gene>
    <name evidence="2" type="ORF">SSE37_20267</name>
</gene>
<protein>
    <recommendedName>
        <fullName evidence="1">YgjP-like metallopeptidase domain-containing protein</fullName>
    </recommendedName>
</protein>
<dbReference type="Pfam" id="PF01863">
    <property type="entry name" value="YgjP-like"/>
    <property type="match status" value="1"/>
</dbReference>
<dbReference type="InterPro" id="IPR002725">
    <property type="entry name" value="YgjP-like_metallopeptidase"/>
</dbReference>
<dbReference type="CDD" id="cd07344">
    <property type="entry name" value="M48_yhfN_like"/>
    <property type="match status" value="1"/>
</dbReference>
<sequence>MGQIRLTGNPEIAVTVRRSARARRLSLRISQLDGRVTLTLPRAVPEAEGRAFLRSKEAWLRRHLENQGAPVPVGLGTRIPLEGALHEIVAGTGRSVTRGDGVLCVPGDPDRAAARLQGYLRTLARDRLAAASDVYSAKLGKPYTRLTLRDTRSRWGSCTSDGGLMYSWRLILGHPEVLDYVAAHEVAHLRHMNHSDRFWAEVERLYGDWRAPRKWLRDHGNELHRYRFD</sequence>
<name>A3JXZ1_SAGS3</name>
<dbReference type="RefSeq" id="WP_005855174.1">
    <property type="nucleotide sequence ID" value="NZ_AAYA01000001.1"/>
</dbReference>
<dbReference type="EMBL" id="AAYA01000001">
    <property type="protein sequence ID" value="EBA10377.1"/>
    <property type="molecule type" value="Genomic_DNA"/>
</dbReference>
<dbReference type="OrthoDB" id="9795402at2"/>
<feature type="domain" description="YgjP-like metallopeptidase" evidence="1">
    <location>
        <begin position="23"/>
        <end position="219"/>
    </location>
</feature>
<dbReference type="AlphaFoldDB" id="A3JXZ1"/>
<accession>A3JXZ1</accession>
<dbReference type="Proteomes" id="UP000005713">
    <property type="component" value="Unassembled WGS sequence"/>
</dbReference>
<comment type="caution">
    <text evidence="2">The sequence shown here is derived from an EMBL/GenBank/DDBJ whole genome shotgun (WGS) entry which is preliminary data.</text>
</comment>
<dbReference type="PANTHER" id="PTHR30399">
    <property type="entry name" value="UNCHARACTERIZED PROTEIN YGJP"/>
    <property type="match status" value="1"/>
</dbReference>
<dbReference type="eggNOG" id="COG1451">
    <property type="taxonomic scope" value="Bacteria"/>
</dbReference>
<dbReference type="PANTHER" id="PTHR30399:SF1">
    <property type="entry name" value="UTP PYROPHOSPHATASE"/>
    <property type="match status" value="1"/>
</dbReference>
<evidence type="ECO:0000259" key="1">
    <source>
        <dbReference type="Pfam" id="PF01863"/>
    </source>
</evidence>
<proteinExistence type="predicted"/>
<evidence type="ECO:0000313" key="3">
    <source>
        <dbReference type="Proteomes" id="UP000005713"/>
    </source>
</evidence>
<keyword evidence="3" id="KW-1185">Reference proteome</keyword>
<organism evidence="2 3">
    <name type="scientific">Sagittula stellata (strain ATCC 700073 / DSM 11524 / E-37)</name>
    <dbReference type="NCBI Taxonomy" id="388399"/>
    <lineage>
        <taxon>Bacteria</taxon>
        <taxon>Pseudomonadati</taxon>
        <taxon>Pseudomonadota</taxon>
        <taxon>Alphaproteobacteria</taxon>
        <taxon>Rhodobacterales</taxon>
        <taxon>Roseobacteraceae</taxon>
        <taxon>Sagittula</taxon>
    </lineage>
</organism>
<evidence type="ECO:0000313" key="2">
    <source>
        <dbReference type="EMBL" id="EBA10377.1"/>
    </source>
</evidence>
<dbReference type="InterPro" id="IPR053136">
    <property type="entry name" value="UTP_pyrophosphatase-like"/>
</dbReference>
<dbReference type="Gene3D" id="3.30.2010.10">
    <property type="entry name" value="Metalloproteases ('zincins'), catalytic domain"/>
    <property type="match status" value="1"/>
</dbReference>
<reference evidence="2 3" key="1">
    <citation type="submission" date="2006-06" db="EMBL/GenBank/DDBJ databases">
        <authorList>
            <person name="Moran M.A."/>
            <person name="Ferriera S."/>
            <person name="Johnson J."/>
            <person name="Kravitz S."/>
            <person name="Beeson K."/>
            <person name="Sutton G."/>
            <person name="Rogers Y.-H."/>
            <person name="Friedman R."/>
            <person name="Frazier M."/>
            <person name="Venter J.C."/>
        </authorList>
    </citation>
    <scope>NUCLEOTIDE SEQUENCE [LARGE SCALE GENOMIC DNA]</scope>
    <source>
        <strain evidence="2 3">E-37</strain>
    </source>
</reference>